<comment type="subcellular location">
    <subcellularLocation>
        <location evidence="1 9">Nucleus</location>
    </subcellularLocation>
</comment>
<name>G0NX61_CAEBE</name>
<reference evidence="12" key="1">
    <citation type="submission" date="2010-07" db="EMBL/GenBank/DDBJ databases">
        <authorList>
            <consortium name="The Caenorhabditis brenneri Sequencing and Analysis Consortium"/>
            <person name="Wilson R.K."/>
        </authorList>
    </citation>
    <scope>NUCLEOTIDE SEQUENCE</scope>
    <source>
        <strain evidence="12">PB2801</strain>
    </source>
</reference>
<evidence type="ECO:0000256" key="8">
    <source>
        <dbReference type="ARBA" id="ARBA00031259"/>
    </source>
</evidence>
<dbReference type="Gene3D" id="3.10.450.580">
    <property type="entry name" value="Mediator complex, subunit Med6"/>
    <property type="match status" value="1"/>
</dbReference>
<evidence type="ECO:0000256" key="4">
    <source>
        <dbReference type="ARBA" id="ARBA00023015"/>
    </source>
</evidence>
<dbReference type="PANTHER" id="PTHR13104">
    <property type="entry name" value="MED-6-RELATED"/>
    <property type="match status" value="1"/>
</dbReference>
<dbReference type="AlphaFoldDB" id="G0NX61"/>
<protein>
    <recommendedName>
        <fullName evidence="3 9">Mediator of RNA polymerase II transcription subunit 6</fullName>
    </recommendedName>
    <alternativeName>
        <fullName evidence="8 9">Mediator complex subunit 6</fullName>
    </alternativeName>
</protein>
<dbReference type="GO" id="GO:0003712">
    <property type="term" value="F:transcription coregulator activity"/>
    <property type="evidence" value="ECO:0007669"/>
    <property type="project" value="InterPro"/>
</dbReference>
<evidence type="ECO:0000256" key="3">
    <source>
        <dbReference type="ARBA" id="ARBA00020634"/>
    </source>
</evidence>
<evidence type="ECO:0000256" key="9">
    <source>
        <dbReference type="PIRNR" id="PIRNR023869"/>
    </source>
</evidence>
<keyword evidence="5 9" id="KW-0010">Activator</keyword>
<dbReference type="Pfam" id="PF04934">
    <property type="entry name" value="Med6"/>
    <property type="match status" value="1"/>
</dbReference>
<evidence type="ECO:0000256" key="7">
    <source>
        <dbReference type="ARBA" id="ARBA00023242"/>
    </source>
</evidence>
<evidence type="ECO:0000256" key="1">
    <source>
        <dbReference type="ARBA" id="ARBA00004123"/>
    </source>
</evidence>
<evidence type="ECO:0000256" key="2">
    <source>
        <dbReference type="ARBA" id="ARBA00007526"/>
    </source>
</evidence>
<comment type="function">
    <text evidence="9">Component of the Mediator complex, a coactivator involved in the regulated transcription of nearly all RNA polymerase II-dependent genes. Mediator functions as a bridge to convey information from gene-specific regulatory proteins to the basal RNA polymerase II transcription machinery. Mediator is recruited to promoters by direct interactions with regulatory proteins and serves as a scaffold for the assembly of a functional preinitiation complex with RNA polymerase II and the general transcription factors.</text>
</comment>
<proteinExistence type="inferred from homology"/>
<dbReference type="InterPro" id="IPR016820">
    <property type="entry name" value="Mediator_Med6_met/pln"/>
</dbReference>
<reference evidence="13" key="3">
    <citation type="submission" date="2011-07" db="EMBL/GenBank/DDBJ databases">
        <authorList>
            <consortium name="Caenorhabditis brenneri Sequencing and Analysis Consortium"/>
            <person name="Wilson R.K."/>
        </authorList>
    </citation>
    <scope>NUCLEOTIDE SEQUENCE [LARGE SCALE GENOMIC DNA]</scope>
    <source>
        <strain evidence="13">PB2801</strain>
    </source>
</reference>
<reference evidence="12" key="2">
    <citation type="submission" date="2011-07" db="EMBL/GenBank/DDBJ databases">
        <authorList>
            <consortium name="WormBase Consortium"/>
        </authorList>
    </citation>
    <scope>NUCLEOTIDE SEQUENCE [LARGE SCALE GENOMIC DNA]</scope>
    <source>
        <strain evidence="12">PB2801</strain>
    </source>
</reference>
<dbReference type="GO" id="GO:0006357">
    <property type="term" value="P:regulation of transcription by RNA polymerase II"/>
    <property type="evidence" value="ECO:0007669"/>
    <property type="project" value="InterPro"/>
</dbReference>
<keyword evidence="13" id="KW-1185">Reference proteome</keyword>
<evidence type="ECO:0000313" key="11">
    <source>
        <dbReference type="EMBL" id="EGT36826.1"/>
    </source>
</evidence>
<feature type="region of interest" description="Disordered" evidence="10">
    <location>
        <begin position="166"/>
        <end position="185"/>
    </location>
</feature>
<dbReference type="eggNOG" id="KOG3169">
    <property type="taxonomic scope" value="Eukaryota"/>
</dbReference>
<dbReference type="EMBL" id="GL379970">
    <property type="protein sequence ID" value="EGT39437.1"/>
    <property type="molecule type" value="Genomic_DNA"/>
</dbReference>
<keyword evidence="4 9" id="KW-0805">Transcription regulation</keyword>
<comment type="subunit">
    <text evidence="9">Component of the Mediator complex.</text>
</comment>
<evidence type="ECO:0000256" key="6">
    <source>
        <dbReference type="ARBA" id="ARBA00023163"/>
    </source>
</evidence>
<dbReference type="STRING" id="135651.G0NX61"/>
<organism evidence="13">
    <name type="scientific">Caenorhabditis brenneri</name>
    <name type="common">Nematode worm</name>
    <dbReference type="NCBI Taxonomy" id="135651"/>
    <lineage>
        <taxon>Eukaryota</taxon>
        <taxon>Metazoa</taxon>
        <taxon>Ecdysozoa</taxon>
        <taxon>Nematoda</taxon>
        <taxon>Chromadorea</taxon>
        <taxon>Rhabditida</taxon>
        <taxon>Rhabditina</taxon>
        <taxon>Rhabditomorpha</taxon>
        <taxon>Rhabditoidea</taxon>
        <taxon>Rhabditidae</taxon>
        <taxon>Peloderinae</taxon>
        <taxon>Caenorhabditis</taxon>
    </lineage>
</organism>
<feature type="region of interest" description="Disordered" evidence="10">
    <location>
        <begin position="197"/>
        <end position="245"/>
    </location>
</feature>
<sequence>MMPRMGPPTTSRQDNPLHVSFRNPQWPPNFITKENVLDYFCNQANTFYEMNSCNQQIRMQNITNRTVEECLRTMQGIQYVLWYSQPPLFIICKQRRNSVQNVSPISYYYVINGSVHQAPDMYSLVQSRLLGALEPLRNAFGEVTNYSRYNTAKGYYWEFKNKPTVKKREEDKKDEEEERLEDRSTMFQKTRTLTLLNQLLSEMPGDEALEREEVDEEDEPKTEEAAATTTGEPKFAEPAARSTAK</sequence>
<dbReference type="FunCoup" id="G0NX61">
    <property type="interactions" value="3114"/>
</dbReference>
<dbReference type="OrthoDB" id="344220at2759"/>
<evidence type="ECO:0000313" key="13">
    <source>
        <dbReference type="Proteomes" id="UP000008068"/>
    </source>
</evidence>
<dbReference type="HOGENOM" id="CLU_077754_1_1_1"/>
<evidence type="ECO:0000256" key="5">
    <source>
        <dbReference type="ARBA" id="ARBA00023159"/>
    </source>
</evidence>
<dbReference type="InterPro" id="IPR038566">
    <property type="entry name" value="Mediator_Med6_sf"/>
</dbReference>
<feature type="compositionally biased region" description="Acidic residues" evidence="10">
    <location>
        <begin position="204"/>
        <end position="221"/>
    </location>
</feature>
<dbReference type="GO" id="GO:0016592">
    <property type="term" value="C:mediator complex"/>
    <property type="evidence" value="ECO:0007669"/>
    <property type="project" value="InterPro"/>
</dbReference>
<dbReference type="Proteomes" id="UP000008068">
    <property type="component" value="Unassembled WGS sequence"/>
</dbReference>
<dbReference type="PIRSF" id="PIRSF023869">
    <property type="entry name" value="Mediator_MED6_meta/pln"/>
    <property type="match status" value="1"/>
</dbReference>
<comment type="similarity">
    <text evidence="2 9">Belongs to the Mediator complex subunit 6 family.</text>
</comment>
<dbReference type="EMBL" id="GL381308">
    <property type="protein sequence ID" value="EGT36826.1"/>
    <property type="molecule type" value="Genomic_DNA"/>
</dbReference>
<keyword evidence="6 9" id="KW-0804">Transcription</keyword>
<evidence type="ECO:0000313" key="12">
    <source>
        <dbReference type="EMBL" id="EGT39437.1"/>
    </source>
</evidence>
<dbReference type="OMA" id="FYEMNSC"/>
<accession>G0NX61</accession>
<dbReference type="InterPro" id="IPR007018">
    <property type="entry name" value="Mediator_Med6"/>
</dbReference>
<keyword evidence="7 9" id="KW-0539">Nucleus</keyword>
<evidence type="ECO:0000256" key="10">
    <source>
        <dbReference type="SAM" id="MobiDB-lite"/>
    </source>
</evidence>
<gene>
    <name evidence="12" type="primary">Cbn-mdt-6</name>
    <name evidence="12" type="ORF">CAEBREN_02855</name>
    <name evidence="11" type="ORF">CAEBREN_28633</name>
</gene>